<dbReference type="OrthoDB" id="8477619at2"/>
<feature type="region of interest" description="Disordered" evidence="1">
    <location>
        <begin position="589"/>
        <end position="609"/>
    </location>
</feature>
<dbReference type="STRING" id="1121352.GCA_000620925_01129"/>
<comment type="caution">
    <text evidence="2">The sequence shown here is derived from an EMBL/GenBank/DDBJ whole genome shotgun (WGS) entry which is preliminary data.</text>
</comment>
<proteinExistence type="predicted"/>
<evidence type="ECO:0000256" key="1">
    <source>
        <dbReference type="SAM" id="MobiDB-lite"/>
    </source>
</evidence>
<accession>A0A3P2A491</accession>
<name>A0A3P2A491_9NEIS</name>
<dbReference type="RefSeq" id="WP_124796145.1">
    <property type="nucleotide sequence ID" value="NZ_RQYC01000024.1"/>
</dbReference>
<reference evidence="2 3" key="1">
    <citation type="submission" date="2018-11" db="EMBL/GenBank/DDBJ databases">
        <title>Genomes From Bacteria Associated with the Canine Oral Cavity: a Test Case for Automated Genome-Based Taxonomic Assignment.</title>
        <authorList>
            <person name="Coil D.A."/>
            <person name="Jospin G."/>
            <person name="Darling A.E."/>
            <person name="Wallis C."/>
            <person name="Davis I.J."/>
            <person name="Harris S."/>
            <person name="Eisen J.A."/>
            <person name="Holcombe L.J."/>
            <person name="O'Flynn C."/>
        </authorList>
    </citation>
    <scope>NUCLEOTIDE SEQUENCE [LARGE SCALE GENOMIC DNA]</scope>
    <source>
        <strain evidence="2 3">COT-280</strain>
    </source>
</reference>
<dbReference type="AlphaFoldDB" id="A0A3P2A491"/>
<organism evidence="2 3">
    <name type="scientific">Conchiformibius steedae</name>
    <dbReference type="NCBI Taxonomy" id="153493"/>
    <lineage>
        <taxon>Bacteria</taxon>
        <taxon>Pseudomonadati</taxon>
        <taxon>Pseudomonadota</taxon>
        <taxon>Betaproteobacteria</taxon>
        <taxon>Neisseriales</taxon>
        <taxon>Neisseriaceae</taxon>
        <taxon>Conchiformibius</taxon>
    </lineage>
</organism>
<keyword evidence="3" id="KW-1185">Reference proteome</keyword>
<evidence type="ECO:0000313" key="3">
    <source>
        <dbReference type="Proteomes" id="UP000269923"/>
    </source>
</evidence>
<gene>
    <name evidence="2" type="ORF">EII21_10135</name>
</gene>
<dbReference type="EMBL" id="RQYC01000024">
    <property type="protein sequence ID" value="RRD89050.1"/>
    <property type="molecule type" value="Genomic_DNA"/>
</dbReference>
<evidence type="ECO:0000313" key="2">
    <source>
        <dbReference type="EMBL" id="RRD89050.1"/>
    </source>
</evidence>
<sequence length="609" mass="65814">MPQKTALTEQDLRLYMSQRNADTPDGGGKMTATVLTGAANELFPPISDVDLINGRVNARLVYGGVLKPVPAALWGSHMVVSEPPKASNVSFLMFAADHYGQERQAAMARVEAYAVPASRSRMTLLNTQLKGSRIITAYQRYEYPLPLVGERYCLQYTDDTGQKVYDYFRVVKISSEVRTYVDSNGEFQRRFIKLETQDPLARDYEGLPDAVRGYAEPDVLILETQIADSGRYYGVRPLAAAGTAGDASLHVDTIFEKLVPTSTVETAHTDDFSGGKPLWIPTSPRRQVAQAGTVTGSLYLDSPVLPGSVELAGWTDDATGILKRGASVLQIDYEKGVVSGLKNLNVGTVYAVPAARFYNHAYAATVEIDQTNLGTEYVLTLRPKPAKGSASVLFRSGRAWYRLDDAGDGFLRDSQGVRRGVVTAAGTVSVSLPVVPDDGSKLMCYWSPADFYKAYGGGEAGTAIQAQNVSTTHTALPPTPKPLLKPSTVRLTWNDGATRNASDHHSFLSGDCGGYLLYAAGELRPTRLSAASVGLTAEQYIAAPERKTVPVTDGEVMTFTVGSQIQAGSLSLYFPFGLQDIYHTRSQAKPVVHQAPSAPKRNYPLATSG</sequence>
<dbReference type="Proteomes" id="UP000269923">
    <property type="component" value="Unassembled WGS sequence"/>
</dbReference>
<protein>
    <submittedName>
        <fullName evidence="2">Uncharacterized protein</fullName>
    </submittedName>
</protein>